<name>M6G610_9LEPT</name>
<sequence length="83" mass="9842">MNLLFTEKLKESLDAANQNSVNRPYSERLQKIDWDTHADCAMRIKLRSIPKRKYRVVCFICPEIPIHKIFPNLPSINFRLIKN</sequence>
<evidence type="ECO:0000313" key="2">
    <source>
        <dbReference type="Proteomes" id="UP000012101"/>
    </source>
</evidence>
<protein>
    <submittedName>
        <fullName evidence="1">Uncharacterized protein</fullName>
    </submittedName>
</protein>
<gene>
    <name evidence="1" type="ORF">LEP1GSC038_2428</name>
</gene>
<dbReference type="AlphaFoldDB" id="M6G610"/>
<comment type="caution">
    <text evidence="1">The sequence shown here is derived from an EMBL/GenBank/DDBJ whole genome shotgun (WGS) entry which is preliminary data.</text>
</comment>
<reference evidence="1 2" key="1">
    <citation type="submission" date="2013-01" db="EMBL/GenBank/DDBJ databases">
        <authorList>
            <person name="Harkins D.M."/>
            <person name="Durkin A.S."/>
            <person name="Brinkac L.M."/>
            <person name="Haft D.H."/>
            <person name="Selengut J.D."/>
            <person name="Sanka R."/>
            <person name="DePew J."/>
            <person name="Purushe J."/>
            <person name="Hospenthal D.R."/>
            <person name="Murray C.K."/>
            <person name="Pimentel G."/>
            <person name="Wasfy M."/>
            <person name="Vinetz J.M."/>
            <person name="Sutton G.G."/>
            <person name="Nierman W.C."/>
            <person name="Fouts D.E."/>
        </authorList>
    </citation>
    <scope>NUCLEOTIDE SEQUENCE [LARGE SCALE GENOMIC DNA]</scope>
    <source>
        <strain evidence="1 2">2006001855</strain>
    </source>
</reference>
<organism evidence="1 2">
    <name type="scientific">Leptospira weilii str. 2006001855</name>
    <dbReference type="NCBI Taxonomy" id="996804"/>
    <lineage>
        <taxon>Bacteria</taxon>
        <taxon>Pseudomonadati</taxon>
        <taxon>Spirochaetota</taxon>
        <taxon>Spirochaetia</taxon>
        <taxon>Leptospirales</taxon>
        <taxon>Leptospiraceae</taxon>
        <taxon>Leptospira</taxon>
    </lineage>
</organism>
<dbReference type="Proteomes" id="UP000012101">
    <property type="component" value="Unassembled WGS sequence"/>
</dbReference>
<dbReference type="EMBL" id="AFJM02000012">
    <property type="protein sequence ID" value="EMM74381.1"/>
    <property type="molecule type" value="Genomic_DNA"/>
</dbReference>
<accession>M6G610</accession>
<evidence type="ECO:0000313" key="1">
    <source>
        <dbReference type="EMBL" id="EMM74381.1"/>
    </source>
</evidence>
<proteinExistence type="predicted"/>